<comment type="caution">
    <text evidence="1">The sequence shown here is derived from an EMBL/GenBank/DDBJ whole genome shotgun (WGS) entry which is preliminary data.</text>
</comment>
<keyword evidence="2" id="KW-1185">Reference proteome</keyword>
<reference evidence="1 2" key="1">
    <citation type="journal article" date="2021" name="Nat. Commun.">
        <title>Genetic determinants of endophytism in the Arabidopsis root mycobiome.</title>
        <authorList>
            <person name="Mesny F."/>
            <person name="Miyauchi S."/>
            <person name="Thiergart T."/>
            <person name="Pickel B."/>
            <person name="Atanasova L."/>
            <person name="Karlsson M."/>
            <person name="Huettel B."/>
            <person name="Barry K.W."/>
            <person name="Haridas S."/>
            <person name="Chen C."/>
            <person name="Bauer D."/>
            <person name="Andreopoulos W."/>
            <person name="Pangilinan J."/>
            <person name="LaButti K."/>
            <person name="Riley R."/>
            <person name="Lipzen A."/>
            <person name="Clum A."/>
            <person name="Drula E."/>
            <person name="Henrissat B."/>
            <person name="Kohler A."/>
            <person name="Grigoriev I.V."/>
            <person name="Martin F.M."/>
            <person name="Hacquard S."/>
        </authorList>
    </citation>
    <scope>NUCLEOTIDE SEQUENCE [LARGE SCALE GENOMIC DNA]</scope>
    <source>
        <strain evidence="1 2">MPI-CAGE-CH-0241</strain>
    </source>
</reference>
<protein>
    <submittedName>
        <fullName evidence="1">Uncharacterized protein</fullName>
    </submittedName>
</protein>
<dbReference type="EMBL" id="JAGPYM010000010">
    <property type="protein sequence ID" value="KAH6889927.1"/>
    <property type="molecule type" value="Genomic_DNA"/>
</dbReference>
<dbReference type="OrthoDB" id="3729499at2759"/>
<gene>
    <name evidence="1" type="ORF">B0T10DRAFT_487112</name>
</gene>
<proteinExistence type="predicted"/>
<accession>A0A9P8W3Z3</accession>
<evidence type="ECO:0000313" key="2">
    <source>
        <dbReference type="Proteomes" id="UP000777438"/>
    </source>
</evidence>
<dbReference type="AlphaFoldDB" id="A0A9P8W3Z3"/>
<sequence>MDVFHDMAKVDSQSLTSSDRKRALDLCRKFIHQAEASEALADALNAQQPNFQGFGWLSIERLETLIKALDSSDDDRINTLGNLDPVVIIVCGLSLSTKKIKRMSADSWAEILRQAQVASTRLRRIILHDGKIAKVVMESSRTFKQRYEQLLKDNATALPQISQIMMQGLPYYSYTISHASKFDGLFDLAFNRVVAAYLLDSFQNFMILVRLLSLQ</sequence>
<organism evidence="1 2">
    <name type="scientific">Thelonectria olida</name>
    <dbReference type="NCBI Taxonomy" id="1576542"/>
    <lineage>
        <taxon>Eukaryota</taxon>
        <taxon>Fungi</taxon>
        <taxon>Dikarya</taxon>
        <taxon>Ascomycota</taxon>
        <taxon>Pezizomycotina</taxon>
        <taxon>Sordariomycetes</taxon>
        <taxon>Hypocreomycetidae</taxon>
        <taxon>Hypocreales</taxon>
        <taxon>Nectriaceae</taxon>
        <taxon>Thelonectria</taxon>
    </lineage>
</organism>
<name>A0A9P8W3Z3_9HYPO</name>
<dbReference type="Proteomes" id="UP000777438">
    <property type="component" value="Unassembled WGS sequence"/>
</dbReference>
<evidence type="ECO:0000313" key="1">
    <source>
        <dbReference type="EMBL" id="KAH6889927.1"/>
    </source>
</evidence>